<protein>
    <submittedName>
        <fullName evidence="2">Uncharacterized protein</fullName>
    </submittedName>
</protein>
<dbReference type="Proteomes" id="UP000887576">
    <property type="component" value="Unplaced"/>
</dbReference>
<reference evidence="2" key="1">
    <citation type="submission" date="2022-11" db="UniProtKB">
        <authorList>
            <consortium name="WormBaseParasite"/>
        </authorList>
    </citation>
    <scope>IDENTIFICATION</scope>
</reference>
<evidence type="ECO:0000313" key="1">
    <source>
        <dbReference type="Proteomes" id="UP000887576"/>
    </source>
</evidence>
<dbReference type="WBParaSite" id="JU765_v2.g16233.t1">
    <property type="protein sequence ID" value="JU765_v2.g16233.t1"/>
    <property type="gene ID" value="JU765_v2.g16233"/>
</dbReference>
<proteinExistence type="predicted"/>
<organism evidence="1 2">
    <name type="scientific">Panagrolaimus sp. JU765</name>
    <dbReference type="NCBI Taxonomy" id="591449"/>
    <lineage>
        <taxon>Eukaryota</taxon>
        <taxon>Metazoa</taxon>
        <taxon>Ecdysozoa</taxon>
        <taxon>Nematoda</taxon>
        <taxon>Chromadorea</taxon>
        <taxon>Rhabditida</taxon>
        <taxon>Tylenchina</taxon>
        <taxon>Panagrolaimomorpha</taxon>
        <taxon>Panagrolaimoidea</taxon>
        <taxon>Panagrolaimidae</taxon>
        <taxon>Panagrolaimus</taxon>
    </lineage>
</organism>
<evidence type="ECO:0000313" key="2">
    <source>
        <dbReference type="WBParaSite" id="JU765_v2.g16233.t1"/>
    </source>
</evidence>
<accession>A0AC34QH05</accession>
<sequence>MSKPPKNKIFIPRKGSRTTASVSKQGTNPQEVGERAVDFIQAVKKTDNPKARSAQFEQMVQWSRVCFESVIANREAKDRVKEIKLGAKQHIKATTPSNKLDVTKE</sequence>
<name>A0AC34QH05_9BILA</name>